<protein>
    <recommendedName>
        <fullName evidence="2">Amidase domain-containing protein</fullName>
    </recommendedName>
</protein>
<dbReference type="Proteomes" id="UP000078292">
    <property type="component" value="Unassembled WGS sequence"/>
</dbReference>
<dbReference type="OrthoDB" id="182039at2"/>
<proteinExistence type="inferred from homology"/>
<dbReference type="Gene3D" id="3.90.1300.10">
    <property type="entry name" value="Amidase signature (AS) domain"/>
    <property type="match status" value="1"/>
</dbReference>
<dbReference type="InterPro" id="IPR023631">
    <property type="entry name" value="Amidase_dom"/>
</dbReference>
<dbReference type="AlphaFoldDB" id="A0A1B7M0R3"/>
<dbReference type="PANTHER" id="PTHR11895:SF7">
    <property type="entry name" value="GLUTAMYL-TRNA(GLN) AMIDOTRANSFERASE SUBUNIT A, MITOCHONDRIAL"/>
    <property type="match status" value="1"/>
</dbReference>
<dbReference type="STRING" id="1837282.A6F49_07975"/>
<evidence type="ECO:0000313" key="3">
    <source>
        <dbReference type="EMBL" id="OAV61821.1"/>
    </source>
</evidence>
<gene>
    <name evidence="3" type="ORF">A6F49_07975</name>
</gene>
<accession>A0A1B7M0R3</accession>
<evidence type="ECO:0000313" key="4">
    <source>
        <dbReference type="Proteomes" id="UP000078292"/>
    </source>
</evidence>
<feature type="domain" description="Amidase" evidence="2">
    <location>
        <begin position="44"/>
        <end position="416"/>
    </location>
</feature>
<name>A0A1B7M0R3_9MICC</name>
<sequence length="429" mass="44795">MAASNYLVTNPTDGVWIQVANEYQIQKQLDALAARNPAHTPRSLAVKAYIGVDGLSRSAGCQALFFDLPDADAPVVAALKNAGHVVVGMTNMHELAFGITSENAAYGPVRLPGHPDRSAGGSSGGSAAAVAEGTVDIALGTDTGGSVSIPASHCGVYGFRPSTGRWPTAEITGLSWTRDTPGIFARTFEDITDIDTLITGQPQPTSATPLRIGVPKQLHQALDPHTKRAVDDALCQLENHATVIEVDYRALLELTNPVEAPIVWWEAPRLLAATAAPVFDTTPDDALEQLAEEVDSPDVADALAAALADPVTAADYATAQQDVVTARNLYAALLVQHNLDALVFPATPAPAPVIGSQGVVTHLGQPTAVFPLYTRNTVQGTVLGAPMATLPLPVATGELPVGLTVQGARFADPQLLTTAQHLQSVLNFS</sequence>
<keyword evidence="4" id="KW-1185">Reference proteome</keyword>
<comment type="similarity">
    <text evidence="1">Belongs to the amidase family.</text>
</comment>
<dbReference type="InterPro" id="IPR000120">
    <property type="entry name" value="Amidase"/>
</dbReference>
<evidence type="ECO:0000259" key="2">
    <source>
        <dbReference type="Pfam" id="PF01425"/>
    </source>
</evidence>
<dbReference type="GO" id="GO:0003824">
    <property type="term" value="F:catalytic activity"/>
    <property type="evidence" value="ECO:0007669"/>
    <property type="project" value="InterPro"/>
</dbReference>
<dbReference type="SUPFAM" id="SSF75304">
    <property type="entry name" value="Amidase signature (AS) enzymes"/>
    <property type="match status" value="1"/>
</dbReference>
<dbReference type="EMBL" id="LXEY01000015">
    <property type="protein sequence ID" value="OAV61821.1"/>
    <property type="molecule type" value="Genomic_DNA"/>
</dbReference>
<dbReference type="RefSeq" id="WP_067605624.1">
    <property type="nucleotide sequence ID" value="NZ_LXEY01000015.1"/>
</dbReference>
<dbReference type="Pfam" id="PF01425">
    <property type="entry name" value="Amidase"/>
    <property type="match status" value="1"/>
</dbReference>
<organism evidence="3 4">
    <name type="scientific">Enteractinococcus helveticum</name>
    <dbReference type="NCBI Taxonomy" id="1837282"/>
    <lineage>
        <taxon>Bacteria</taxon>
        <taxon>Bacillati</taxon>
        <taxon>Actinomycetota</taxon>
        <taxon>Actinomycetes</taxon>
        <taxon>Micrococcales</taxon>
        <taxon>Micrococcaceae</taxon>
    </lineage>
</organism>
<evidence type="ECO:0000256" key="1">
    <source>
        <dbReference type="ARBA" id="ARBA00009199"/>
    </source>
</evidence>
<dbReference type="InterPro" id="IPR036928">
    <property type="entry name" value="AS_sf"/>
</dbReference>
<comment type="caution">
    <text evidence="3">The sequence shown here is derived from an EMBL/GenBank/DDBJ whole genome shotgun (WGS) entry which is preliminary data.</text>
</comment>
<dbReference type="PANTHER" id="PTHR11895">
    <property type="entry name" value="TRANSAMIDASE"/>
    <property type="match status" value="1"/>
</dbReference>
<reference evidence="3 4" key="1">
    <citation type="submission" date="2016-04" db="EMBL/GenBank/DDBJ databases">
        <title>First whole genome shotgun sequence of the bacterium Enteractinococcus sp. strain UASWS1574.</title>
        <authorList>
            <person name="Crovadore J."/>
            <person name="Chablais R."/>
            <person name="Lefort F."/>
        </authorList>
    </citation>
    <scope>NUCLEOTIDE SEQUENCE [LARGE SCALE GENOMIC DNA]</scope>
    <source>
        <strain evidence="3 4">UASWS1574</strain>
    </source>
</reference>